<name>A0ABV0FWL6_9BURK</name>
<evidence type="ECO:0000313" key="3">
    <source>
        <dbReference type="Proteomes" id="UP001495147"/>
    </source>
</evidence>
<evidence type="ECO:0000256" key="1">
    <source>
        <dbReference type="SAM" id="MobiDB-lite"/>
    </source>
</evidence>
<dbReference type="Proteomes" id="UP001495147">
    <property type="component" value="Unassembled WGS sequence"/>
</dbReference>
<dbReference type="RefSeq" id="WP_347703138.1">
    <property type="nucleotide sequence ID" value="NZ_JBDPZD010000001.1"/>
</dbReference>
<feature type="region of interest" description="Disordered" evidence="1">
    <location>
        <begin position="292"/>
        <end position="311"/>
    </location>
</feature>
<sequence length="333" mass="37279">MARIDRPAHVLRMVHRPMALADVDETLALLPAQVSTDAAERAAIAAQWADLMQLAPAVQSGLMEDLARPLGQRILGWGVSLLLSPAQAQALQLHAEPQAFLARRVYADLRAGRLQLMDDREVGRCNAAGELVCLVLHFTLPHIDMADPQVHKIVACAQESFRVHHTGFHWQAIYLENCAAFHDVHRESGFAPRRFANEAALEGLPDPQRPVFMGLTRDEARRRLPGTTLRNCFECEPPRFRFSAQQRKLLWLALFDDADAAAMPALGVSVHGLKKLWRGIYERVETVEPGFFGDDAGDDLGDGEARRGPEKRRQVLAYVRQRMEELRPWNPAA</sequence>
<gene>
    <name evidence="2" type="ORF">ABDJ85_02440</name>
</gene>
<reference evidence="2 3" key="1">
    <citation type="submission" date="2024-05" db="EMBL/GenBank/DDBJ databases">
        <title>Roseateles sp. DJS-2-20 16S ribosomal RNA gene Genome sequencing and assembly.</title>
        <authorList>
            <person name="Woo H."/>
        </authorList>
    </citation>
    <scope>NUCLEOTIDE SEQUENCE [LARGE SCALE GENOMIC DNA]</scope>
    <source>
        <strain evidence="2 3">DJS-2-20</strain>
    </source>
</reference>
<organism evidence="2 3">
    <name type="scientific">Roseateles paludis</name>
    <dbReference type="NCBI Taxonomy" id="3145238"/>
    <lineage>
        <taxon>Bacteria</taxon>
        <taxon>Pseudomonadati</taxon>
        <taxon>Pseudomonadota</taxon>
        <taxon>Betaproteobacteria</taxon>
        <taxon>Burkholderiales</taxon>
        <taxon>Sphaerotilaceae</taxon>
        <taxon>Roseateles</taxon>
    </lineage>
</organism>
<evidence type="ECO:0000313" key="2">
    <source>
        <dbReference type="EMBL" id="MEO3690306.1"/>
    </source>
</evidence>
<protein>
    <submittedName>
        <fullName evidence="2">Uncharacterized protein</fullName>
    </submittedName>
</protein>
<proteinExistence type="predicted"/>
<dbReference type="EMBL" id="JBDPZD010000001">
    <property type="protein sequence ID" value="MEO3690306.1"/>
    <property type="molecule type" value="Genomic_DNA"/>
</dbReference>
<comment type="caution">
    <text evidence="2">The sequence shown here is derived from an EMBL/GenBank/DDBJ whole genome shotgun (WGS) entry which is preliminary data.</text>
</comment>
<keyword evidence="3" id="KW-1185">Reference proteome</keyword>
<accession>A0ABV0FWL6</accession>